<organism evidence="4 5">
    <name type="scientific">Tetranychus urticae</name>
    <name type="common">Two-spotted spider mite</name>
    <dbReference type="NCBI Taxonomy" id="32264"/>
    <lineage>
        <taxon>Eukaryota</taxon>
        <taxon>Metazoa</taxon>
        <taxon>Ecdysozoa</taxon>
        <taxon>Arthropoda</taxon>
        <taxon>Chelicerata</taxon>
        <taxon>Arachnida</taxon>
        <taxon>Acari</taxon>
        <taxon>Acariformes</taxon>
        <taxon>Trombidiformes</taxon>
        <taxon>Prostigmata</taxon>
        <taxon>Eleutherengona</taxon>
        <taxon>Raphignathae</taxon>
        <taxon>Tetranychoidea</taxon>
        <taxon>Tetranychidae</taxon>
        <taxon>Tetranychus</taxon>
    </lineage>
</organism>
<evidence type="ECO:0000256" key="2">
    <source>
        <dbReference type="SAM" id="MobiDB-lite"/>
    </source>
</evidence>
<dbReference type="InterPro" id="IPR013087">
    <property type="entry name" value="Znf_C2H2_type"/>
</dbReference>
<name>T1JZK4_TETUR</name>
<dbReference type="GO" id="GO:0008270">
    <property type="term" value="F:zinc ion binding"/>
    <property type="evidence" value="ECO:0007669"/>
    <property type="project" value="UniProtKB-KW"/>
</dbReference>
<keyword evidence="1" id="KW-0863">Zinc-finger</keyword>
<feature type="region of interest" description="Disordered" evidence="2">
    <location>
        <begin position="117"/>
        <end position="149"/>
    </location>
</feature>
<feature type="domain" description="C2H2-type" evidence="3">
    <location>
        <begin position="58"/>
        <end position="88"/>
    </location>
</feature>
<keyword evidence="1" id="KW-0479">Metal-binding</keyword>
<evidence type="ECO:0000256" key="1">
    <source>
        <dbReference type="PROSITE-ProRule" id="PRU00042"/>
    </source>
</evidence>
<reference evidence="5" key="1">
    <citation type="submission" date="2011-08" db="EMBL/GenBank/DDBJ databases">
        <authorList>
            <person name="Rombauts S."/>
        </authorList>
    </citation>
    <scope>NUCLEOTIDE SEQUENCE</scope>
    <source>
        <strain evidence="5">London</strain>
    </source>
</reference>
<evidence type="ECO:0000313" key="4">
    <source>
        <dbReference type="EnsemblMetazoa" id="tetur03g04260.1"/>
    </source>
</evidence>
<accession>T1JZK4</accession>
<dbReference type="Proteomes" id="UP000015104">
    <property type="component" value="Unassembled WGS sequence"/>
</dbReference>
<feature type="compositionally biased region" description="Basic and acidic residues" evidence="2">
    <location>
        <begin position="117"/>
        <end position="136"/>
    </location>
</feature>
<evidence type="ECO:0000259" key="3">
    <source>
        <dbReference type="PROSITE" id="PS50157"/>
    </source>
</evidence>
<reference evidence="4" key="2">
    <citation type="submission" date="2015-06" db="UniProtKB">
        <authorList>
            <consortium name="EnsemblMetazoa"/>
        </authorList>
    </citation>
    <scope>IDENTIFICATION</scope>
</reference>
<evidence type="ECO:0000313" key="5">
    <source>
        <dbReference type="Proteomes" id="UP000015104"/>
    </source>
</evidence>
<keyword evidence="1" id="KW-0862">Zinc</keyword>
<dbReference type="AlphaFoldDB" id="T1JZK4"/>
<keyword evidence="5" id="KW-1185">Reference proteome</keyword>
<dbReference type="PROSITE" id="PS00028">
    <property type="entry name" value="ZINC_FINGER_C2H2_1"/>
    <property type="match status" value="1"/>
</dbReference>
<dbReference type="HOGENOM" id="CLU_1752052_0_0_1"/>
<protein>
    <recommendedName>
        <fullName evidence="3">C2H2-type domain-containing protein</fullName>
    </recommendedName>
</protein>
<sequence length="149" mass="17243">MVPYRDLLNRFDQEIKHINMHMKRLAIIRKDLFDLIGSSDSRKVSQETLKMKGLTRVYKCNIKDCMFLVQDDADLKRHFAKSHVNEETPSIGVLDSHVIATQVANALVKWFARQKEVRSQTEKEEEPLPDKTEPAKGKSPNSEDDEMTE</sequence>
<dbReference type="PROSITE" id="PS50157">
    <property type="entry name" value="ZINC_FINGER_C2H2_2"/>
    <property type="match status" value="1"/>
</dbReference>
<dbReference type="EMBL" id="CAEY01001120">
    <property type="status" value="NOT_ANNOTATED_CDS"/>
    <property type="molecule type" value="Genomic_DNA"/>
</dbReference>
<dbReference type="EnsemblMetazoa" id="tetur03g04260.1">
    <property type="protein sequence ID" value="tetur03g04260.1"/>
    <property type="gene ID" value="tetur03g04260"/>
</dbReference>
<proteinExistence type="predicted"/>